<evidence type="ECO:0000259" key="1">
    <source>
        <dbReference type="Pfam" id="PF07589"/>
    </source>
</evidence>
<dbReference type="KEGG" id="psel:GM415_10265"/>
<dbReference type="EMBL" id="CP046400">
    <property type="protein sequence ID" value="QGY40491.1"/>
    <property type="molecule type" value="Genomic_DNA"/>
</dbReference>
<dbReference type="NCBIfam" id="TIGR02595">
    <property type="entry name" value="PEP_CTERM"/>
    <property type="match status" value="1"/>
</dbReference>
<dbReference type="Pfam" id="PF07589">
    <property type="entry name" value="PEP-CTERM"/>
    <property type="match status" value="1"/>
</dbReference>
<evidence type="ECO:0000313" key="3">
    <source>
        <dbReference type="Proteomes" id="UP000428328"/>
    </source>
</evidence>
<gene>
    <name evidence="2" type="ORF">GM415_10265</name>
</gene>
<name>A0A6I6JEC9_9BACT</name>
<evidence type="ECO:0000313" key="2">
    <source>
        <dbReference type="EMBL" id="QGY40491.1"/>
    </source>
</evidence>
<dbReference type="InterPro" id="IPR013424">
    <property type="entry name" value="Ice-binding_C"/>
</dbReference>
<keyword evidence="3" id="KW-1185">Reference proteome</keyword>
<dbReference type="AlphaFoldDB" id="A0A6I6JEC9"/>
<protein>
    <submittedName>
        <fullName evidence="2">PEP-CTERM sorting domain-containing protein</fullName>
    </submittedName>
</protein>
<proteinExistence type="predicted"/>
<sequence length="243" mass="25273">MALSLILFAFPALASASTSTTTSLTSFGALPGTVSEVGGIVLELKGQNNNRVVAQLSASSLYVGYAGSTPQTIGTQTGFTASILSSLGGGLLEAAVRVTLWDGDTAPGDFDDGDVDLWLNGIYMQNFSNVLTERTSSTGTSLGATSYGFNDDELRTGFFYSSDNTFLSSLYASMAGGSIAYSLFDADTPGDNYYDFTQGVDASLIDVGTGPQLNPSVPEPGTVLLMAIGMGGLLVFRRKRHSA</sequence>
<organism evidence="2 3">
    <name type="scientific">Pseudodesulfovibrio cashew</name>
    <dbReference type="NCBI Taxonomy" id="2678688"/>
    <lineage>
        <taxon>Bacteria</taxon>
        <taxon>Pseudomonadati</taxon>
        <taxon>Thermodesulfobacteriota</taxon>
        <taxon>Desulfovibrionia</taxon>
        <taxon>Desulfovibrionales</taxon>
        <taxon>Desulfovibrionaceae</taxon>
    </lineage>
</organism>
<feature type="domain" description="Ice-binding protein C-terminal" evidence="1">
    <location>
        <begin position="216"/>
        <end position="239"/>
    </location>
</feature>
<accession>A0A6I6JEC9</accession>
<reference evidence="2 3" key="1">
    <citation type="submission" date="2019-11" db="EMBL/GenBank/DDBJ databases">
        <authorList>
            <person name="Zheng R.K."/>
            <person name="Sun C.M."/>
        </authorList>
    </citation>
    <scope>NUCLEOTIDE SEQUENCE [LARGE SCALE GENOMIC DNA]</scope>
    <source>
        <strain evidence="2 3">SRB007</strain>
    </source>
</reference>
<dbReference type="Proteomes" id="UP000428328">
    <property type="component" value="Chromosome"/>
</dbReference>